<dbReference type="EMBL" id="BAAATZ010000006">
    <property type="protein sequence ID" value="GAA2723276.1"/>
    <property type="molecule type" value="Genomic_DNA"/>
</dbReference>
<name>A0ABP6GGF6_9ACTN</name>
<sequence length="218" mass="21481">MKQITPLLTLAAGVIVGGVVYGLDVRAYKDDGPPEAAAPAASSPAVAPPPTAGSAEPSASPSGAPAADGSYAGYAQVKGQRVPLAITIRAGRAIAYLCDGQSLEAWFKGAVDTGLNLVGKNGAALTGRSASGGIAGEVTVAGGTYAYTLQEARKPSGLYRATGPTREAIGWIVQAGGQVGLATSPDGTSRPAPVLDPATLTATVDGAQITAAPADPEE</sequence>
<evidence type="ECO:0008006" key="4">
    <source>
        <dbReference type="Google" id="ProtNLM"/>
    </source>
</evidence>
<accession>A0ABP6GGF6</accession>
<evidence type="ECO:0000313" key="2">
    <source>
        <dbReference type="EMBL" id="GAA2723276.1"/>
    </source>
</evidence>
<proteinExistence type="predicted"/>
<dbReference type="Proteomes" id="UP001501842">
    <property type="component" value="Unassembled WGS sequence"/>
</dbReference>
<evidence type="ECO:0000256" key="1">
    <source>
        <dbReference type="SAM" id="MobiDB-lite"/>
    </source>
</evidence>
<feature type="compositionally biased region" description="Low complexity" evidence="1">
    <location>
        <begin position="34"/>
        <end position="45"/>
    </location>
</feature>
<reference evidence="3" key="1">
    <citation type="journal article" date="2019" name="Int. J. Syst. Evol. Microbiol.">
        <title>The Global Catalogue of Microorganisms (GCM) 10K type strain sequencing project: providing services to taxonomists for standard genome sequencing and annotation.</title>
        <authorList>
            <consortium name="The Broad Institute Genomics Platform"/>
            <consortium name="The Broad Institute Genome Sequencing Center for Infectious Disease"/>
            <person name="Wu L."/>
            <person name="Ma J."/>
        </authorList>
    </citation>
    <scope>NUCLEOTIDE SEQUENCE [LARGE SCALE GENOMIC DNA]</scope>
    <source>
        <strain evidence="3">JCM 8201</strain>
    </source>
</reference>
<keyword evidence="3" id="KW-1185">Reference proteome</keyword>
<evidence type="ECO:0000313" key="3">
    <source>
        <dbReference type="Proteomes" id="UP001501842"/>
    </source>
</evidence>
<dbReference type="RefSeq" id="WP_344449791.1">
    <property type="nucleotide sequence ID" value="NZ_BAAATZ010000006.1"/>
</dbReference>
<feature type="region of interest" description="Disordered" evidence="1">
    <location>
        <begin position="33"/>
        <end position="65"/>
    </location>
</feature>
<gene>
    <name evidence="2" type="ORF">GCM10010439_18150</name>
</gene>
<organism evidence="2 3">
    <name type="scientific">Actinocorallia aurantiaca</name>
    <dbReference type="NCBI Taxonomy" id="46204"/>
    <lineage>
        <taxon>Bacteria</taxon>
        <taxon>Bacillati</taxon>
        <taxon>Actinomycetota</taxon>
        <taxon>Actinomycetes</taxon>
        <taxon>Streptosporangiales</taxon>
        <taxon>Thermomonosporaceae</taxon>
        <taxon>Actinocorallia</taxon>
    </lineage>
</organism>
<feature type="compositionally biased region" description="Low complexity" evidence="1">
    <location>
        <begin position="52"/>
        <end position="65"/>
    </location>
</feature>
<protein>
    <recommendedName>
        <fullName evidence="4">Serine/threonine protein kinase</fullName>
    </recommendedName>
</protein>
<comment type="caution">
    <text evidence="2">The sequence shown here is derived from an EMBL/GenBank/DDBJ whole genome shotgun (WGS) entry which is preliminary data.</text>
</comment>